<dbReference type="EMBL" id="CAFZ01000581">
    <property type="protein sequence ID" value="CCA76020.1"/>
    <property type="molecule type" value="Genomic_DNA"/>
</dbReference>
<keyword evidence="2" id="KW-1185">Reference proteome</keyword>
<dbReference type="HOGENOM" id="CLU_2559122_0_0_1"/>
<organism evidence="1 2">
    <name type="scientific">Serendipita indica (strain DSM 11827)</name>
    <name type="common">Root endophyte fungus</name>
    <name type="synonym">Piriformospora indica</name>
    <dbReference type="NCBI Taxonomy" id="1109443"/>
    <lineage>
        <taxon>Eukaryota</taxon>
        <taxon>Fungi</taxon>
        <taxon>Dikarya</taxon>
        <taxon>Basidiomycota</taxon>
        <taxon>Agaricomycotina</taxon>
        <taxon>Agaricomycetes</taxon>
        <taxon>Sebacinales</taxon>
        <taxon>Serendipitaceae</taxon>
        <taxon>Serendipita</taxon>
    </lineage>
</organism>
<proteinExistence type="predicted"/>
<dbReference type="Proteomes" id="UP000007148">
    <property type="component" value="Unassembled WGS sequence"/>
</dbReference>
<evidence type="ECO:0000313" key="2">
    <source>
        <dbReference type="Proteomes" id="UP000007148"/>
    </source>
</evidence>
<evidence type="ECO:0000313" key="1">
    <source>
        <dbReference type="EMBL" id="CCA76020.1"/>
    </source>
</evidence>
<protein>
    <submittedName>
        <fullName evidence="1">Uncharacterized protein</fullName>
    </submittedName>
</protein>
<dbReference type="AlphaFoldDB" id="G4TXH7"/>
<sequence>MYDITTPAPAHIAGQQRFSVNANGTTYPLTPLRISHQPTSNTMQLDSHQAGAEERVQTTEGVLRIRGGCIPCPAILPLHSTL</sequence>
<gene>
    <name evidence="1" type="ORF">PIIN_10020</name>
</gene>
<comment type="caution">
    <text evidence="1">The sequence shown here is derived from an EMBL/GenBank/DDBJ whole genome shotgun (WGS) entry which is preliminary data.</text>
</comment>
<dbReference type="InParanoid" id="G4TXH7"/>
<reference evidence="1 2" key="1">
    <citation type="journal article" date="2011" name="PLoS Pathog.">
        <title>Endophytic Life Strategies Decoded by Genome and Transcriptome Analyses of the Mutualistic Root Symbiont Piriformospora indica.</title>
        <authorList>
            <person name="Zuccaro A."/>
            <person name="Lahrmann U."/>
            <person name="Guldener U."/>
            <person name="Langen G."/>
            <person name="Pfiffi S."/>
            <person name="Biedenkopf D."/>
            <person name="Wong P."/>
            <person name="Samans B."/>
            <person name="Grimm C."/>
            <person name="Basiewicz M."/>
            <person name="Murat C."/>
            <person name="Martin F."/>
            <person name="Kogel K.H."/>
        </authorList>
    </citation>
    <scope>NUCLEOTIDE SEQUENCE [LARGE SCALE GENOMIC DNA]</scope>
    <source>
        <strain evidence="1 2">DSM 11827</strain>
    </source>
</reference>
<accession>G4TXH7</accession>
<name>G4TXH7_SERID</name>
<dbReference type="OrthoDB" id="2798764at2759"/>